<dbReference type="InterPro" id="IPR050595">
    <property type="entry name" value="Bact_response_regulator"/>
</dbReference>
<name>A0A1V1P0R0_9BACT</name>
<dbReference type="Gene3D" id="3.40.50.2300">
    <property type="match status" value="1"/>
</dbReference>
<dbReference type="CDD" id="cd00156">
    <property type="entry name" value="REC"/>
    <property type="match status" value="1"/>
</dbReference>
<dbReference type="InterPro" id="IPR011006">
    <property type="entry name" value="CheY-like_superfamily"/>
</dbReference>
<dbReference type="PANTHER" id="PTHR44591:SF3">
    <property type="entry name" value="RESPONSE REGULATORY DOMAIN-CONTAINING PROTEIN"/>
    <property type="match status" value="1"/>
</dbReference>
<dbReference type="Proteomes" id="UP000189670">
    <property type="component" value="Unassembled WGS sequence"/>
</dbReference>
<reference evidence="5" key="1">
    <citation type="submission" date="2012-11" db="EMBL/GenBank/DDBJ databases">
        <authorList>
            <person name="Lucero-Rivera Y.E."/>
            <person name="Tovar-Ramirez D."/>
        </authorList>
    </citation>
    <scope>NUCLEOTIDE SEQUENCE [LARGE SCALE GENOMIC DNA]</scope>
    <source>
        <strain evidence="5">Araruama</strain>
    </source>
</reference>
<dbReference type="PANTHER" id="PTHR44591">
    <property type="entry name" value="STRESS RESPONSE REGULATOR PROTEIN 1"/>
    <property type="match status" value="1"/>
</dbReference>
<feature type="non-terminal residue" evidence="4">
    <location>
        <position position="118"/>
    </location>
</feature>
<dbReference type="GO" id="GO:0000160">
    <property type="term" value="P:phosphorelay signal transduction system"/>
    <property type="evidence" value="ECO:0007669"/>
    <property type="project" value="InterPro"/>
</dbReference>
<evidence type="ECO:0000313" key="5">
    <source>
        <dbReference type="Proteomes" id="UP000189670"/>
    </source>
</evidence>
<evidence type="ECO:0000313" key="4">
    <source>
        <dbReference type="EMBL" id="ETR68366.1"/>
    </source>
</evidence>
<feature type="modified residue" description="4-aspartylphosphate" evidence="2">
    <location>
        <position position="55"/>
    </location>
</feature>
<evidence type="ECO:0000256" key="2">
    <source>
        <dbReference type="PROSITE-ProRule" id="PRU00169"/>
    </source>
</evidence>
<gene>
    <name evidence="4" type="ORF">OMM_10603</name>
</gene>
<evidence type="ECO:0000256" key="1">
    <source>
        <dbReference type="ARBA" id="ARBA00022553"/>
    </source>
</evidence>
<dbReference type="EMBL" id="ATBP01000981">
    <property type="protein sequence ID" value="ETR68366.1"/>
    <property type="molecule type" value="Genomic_DNA"/>
</dbReference>
<dbReference type="PROSITE" id="PS50110">
    <property type="entry name" value="RESPONSE_REGULATORY"/>
    <property type="match status" value="1"/>
</dbReference>
<dbReference type="AlphaFoldDB" id="A0A1V1P0R0"/>
<comment type="caution">
    <text evidence="4">The sequence shown here is derived from an EMBL/GenBank/DDBJ whole genome shotgun (WGS) entry which is preliminary data.</text>
</comment>
<protein>
    <submittedName>
        <fullName evidence="4">Two-component system, response regulator RegA</fullName>
    </submittedName>
</protein>
<proteinExistence type="predicted"/>
<accession>A0A1V1P0R0</accession>
<dbReference type="SUPFAM" id="SSF52172">
    <property type="entry name" value="CheY-like"/>
    <property type="match status" value="1"/>
</dbReference>
<keyword evidence="1 2" id="KW-0597">Phosphoprotein</keyword>
<dbReference type="SMART" id="SM00448">
    <property type="entry name" value="REC"/>
    <property type="match status" value="1"/>
</dbReference>
<organism evidence="4 5">
    <name type="scientific">Candidatus Magnetoglobus multicellularis str. Araruama</name>
    <dbReference type="NCBI Taxonomy" id="890399"/>
    <lineage>
        <taxon>Bacteria</taxon>
        <taxon>Pseudomonadati</taxon>
        <taxon>Thermodesulfobacteriota</taxon>
        <taxon>Desulfobacteria</taxon>
        <taxon>Desulfobacterales</taxon>
        <taxon>Desulfobacteraceae</taxon>
        <taxon>Candidatus Magnetoglobus</taxon>
    </lineage>
</organism>
<feature type="domain" description="Response regulatory" evidence="3">
    <location>
        <begin position="6"/>
        <end position="118"/>
    </location>
</feature>
<evidence type="ECO:0000259" key="3">
    <source>
        <dbReference type="PROSITE" id="PS50110"/>
    </source>
</evidence>
<dbReference type="InterPro" id="IPR001789">
    <property type="entry name" value="Sig_transdc_resp-reg_receiver"/>
</dbReference>
<sequence length="118" mass="13880">MTMSNTLLLVDKDHDYLQAMAVYIERLLFDVYQATTLSETQHMVDFHAPDYIVADPDLPDADGIHFLLKLKSHFPQTLFIILSEEKRLDEIMHRLQLNAFRYIRKPVNSKELEFSLLQ</sequence>
<dbReference type="Pfam" id="PF00072">
    <property type="entry name" value="Response_reg"/>
    <property type="match status" value="1"/>
</dbReference>